<evidence type="ECO:0000313" key="9">
    <source>
        <dbReference type="EMBL" id="SDF89195.1"/>
    </source>
</evidence>
<dbReference type="PANTHER" id="PTHR33362:SF5">
    <property type="entry name" value="C4-DICARBOXYLATE TRAP TRANSPORTER LARGE PERMEASE PROTEIN DCTM"/>
    <property type="match status" value="1"/>
</dbReference>
<keyword evidence="10" id="KW-1185">Reference proteome</keyword>
<dbReference type="EMBL" id="FNBW01000007">
    <property type="protein sequence ID" value="SDF89195.1"/>
    <property type="molecule type" value="Genomic_DNA"/>
</dbReference>
<dbReference type="Proteomes" id="UP000198615">
    <property type="component" value="Unassembled WGS sequence"/>
</dbReference>
<feature type="transmembrane region" description="Helical" evidence="7">
    <location>
        <begin position="283"/>
        <end position="301"/>
    </location>
</feature>
<feature type="transmembrane region" description="Helical" evidence="7">
    <location>
        <begin position="172"/>
        <end position="196"/>
    </location>
</feature>
<evidence type="ECO:0000256" key="7">
    <source>
        <dbReference type="RuleBase" id="RU369079"/>
    </source>
</evidence>
<comment type="subcellular location">
    <subcellularLocation>
        <location evidence="1 7">Cell inner membrane</location>
        <topology evidence="1 7">Multi-pass membrane protein</topology>
    </subcellularLocation>
</comment>
<feature type="domain" description="TRAP C4-dicarboxylate transport system permease DctM subunit" evidence="8">
    <location>
        <begin position="12"/>
        <end position="422"/>
    </location>
</feature>
<dbReference type="Pfam" id="PF06808">
    <property type="entry name" value="DctM"/>
    <property type="match status" value="1"/>
</dbReference>
<dbReference type="InterPro" id="IPR004681">
    <property type="entry name" value="TRAP_DctM"/>
</dbReference>
<dbReference type="RefSeq" id="WP_028794178.1">
    <property type="nucleotide sequence ID" value="NZ_FNBW01000007.1"/>
</dbReference>
<feature type="transmembrane region" description="Helical" evidence="7">
    <location>
        <begin position="362"/>
        <end position="383"/>
    </location>
</feature>
<protein>
    <recommendedName>
        <fullName evidence="7">TRAP transporter large permease protein</fullName>
    </recommendedName>
</protein>
<reference evidence="9 10" key="1">
    <citation type="submission" date="2016-10" db="EMBL/GenBank/DDBJ databases">
        <authorList>
            <person name="Varghese N."/>
            <person name="Submissions S."/>
        </authorList>
    </citation>
    <scope>NUCLEOTIDE SEQUENCE [LARGE SCALE GENOMIC DNA]</scope>
    <source>
        <strain evidence="9 10">DSM 18839</strain>
    </source>
</reference>
<feature type="transmembrane region" description="Helical" evidence="7">
    <location>
        <begin position="403"/>
        <end position="427"/>
    </location>
</feature>
<comment type="function">
    <text evidence="7">Part of the tripartite ATP-independent periplasmic (TRAP) transport system.</text>
</comment>
<keyword evidence="2" id="KW-1003">Cell membrane</keyword>
<comment type="similarity">
    <text evidence="7">Belongs to the TRAP transporter large permease family.</text>
</comment>
<feature type="transmembrane region" description="Helical" evidence="7">
    <location>
        <begin position="46"/>
        <end position="70"/>
    </location>
</feature>
<evidence type="ECO:0000256" key="2">
    <source>
        <dbReference type="ARBA" id="ARBA00022475"/>
    </source>
</evidence>
<dbReference type="PANTHER" id="PTHR33362">
    <property type="entry name" value="SIALIC ACID TRAP TRANSPORTER PERMEASE PROTEIN SIAT-RELATED"/>
    <property type="match status" value="1"/>
</dbReference>
<evidence type="ECO:0000256" key="5">
    <source>
        <dbReference type="ARBA" id="ARBA00022989"/>
    </source>
</evidence>
<accession>A0A8G2BII3</accession>
<proteinExistence type="inferred from homology"/>
<feature type="transmembrane region" description="Helical" evidence="7">
    <location>
        <begin position="6"/>
        <end position="34"/>
    </location>
</feature>
<evidence type="ECO:0000259" key="8">
    <source>
        <dbReference type="Pfam" id="PF06808"/>
    </source>
</evidence>
<feature type="transmembrane region" description="Helical" evidence="7">
    <location>
        <begin position="321"/>
        <end position="350"/>
    </location>
</feature>
<feature type="transmembrane region" description="Helical" evidence="7">
    <location>
        <begin position="141"/>
        <end position="166"/>
    </location>
</feature>
<feature type="transmembrane region" description="Helical" evidence="7">
    <location>
        <begin position="224"/>
        <end position="245"/>
    </location>
</feature>
<dbReference type="OrthoDB" id="9783448at2"/>
<dbReference type="PIRSF" id="PIRSF006066">
    <property type="entry name" value="HI0050"/>
    <property type="match status" value="1"/>
</dbReference>
<keyword evidence="3 7" id="KW-0997">Cell inner membrane</keyword>
<sequence length="435" mass="46029">MDIATASIILAIGLLVLLAAGLWVAIALLIVGLAAMSMFSSAPAGAIMATTVWGSISTWTLTALPLFVWMGEILFRTRLSEDMFGGLAPWLTRLPGRLMHVNILGCAVFAAVSGSSAATAMTIGKMSVPELSQRGYDEKQIIGSLAGSATLGLLIPPSIILIVYGVAAEESIIRLFIAGIIPGILLAGMFMSYVAVWSLMNPAKVPVMTEQYTLWQRIAASRRLLPVILLIGFVIGSIYAGLATATEAACLGVVGALALSALSRTLTWSTFVDSLIGATKTSCMICFILAGAAFLSTAMGFTGIPRGLAEWIRDMQLSPYALLAALTVFFIVLGCFLDGISVVVLTVAVILPMIEAAGIDKLWFGIYVVLVVEMSQITPPVGFNLFVIQGLTGRNILYVAKAALPFFLLMCAAVVLLIVFPEVVTWLPEVATSRN</sequence>
<feature type="transmembrane region" description="Helical" evidence="7">
    <location>
        <begin position="99"/>
        <end position="120"/>
    </location>
</feature>
<keyword evidence="5 7" id="KW-1133">Transmembrane helix</keyword>
<dbReference type="GO" id="GO:0005886">
    <property type="term" value="C:plasma membrane"/>
    <property type="evidence" value="ECO:0007669"/>
    <property type="project" value="UniProtKB-SubCell"/>
</dbReference>
<evidence type="ECO:0000256" key="3">
    <source>
        <dbReference type="ARBA" id="ARBA00022519"/>
    </source>
</evidence>
<name>A0A8G2BII3_9PROT</name>
<gene>
    <name evidence="9" type="ORF">SAMN05660686_02713</name>
</gene>
<feature type="transmembrane region" description="Helical" evidence="7">
    <location>
        <begin position="251"/>
        <end position="271"/>
    </location>
</feature>
<evidence type="ECO:0000256" key="4">
    <source>
        <dbReference type="ARBA" id="ARBA00022692"/>
    </source>
</evidence>
<evidence type="ECO:0000256" key="1">
    <source>
        <dbReference type="ARBA" id="ARBA00004429"/>
    </source>
</evidence>
<comment type="subunit">
    <text evidence="7">The complex comprises the extracytoplasmic solute receptor protein and the two transmembrane proteins.</text>
</comment>
<evidence type="ECO:0000256" key="6">
    <source>
        <dbReference type="ARBA" id="ARBA00023136"/>
    </source>
</evidence>
<keyword evidence="7" id="KW-0813">Transport</keyword>
<evidence type="ECO:0000313" key="10">
    <source>
        <dbReference type="Proteomes" id="UP000198615"/>
    </source>
</evidence>
<dbReference type="GO" id="GO:0022857">
    <property type="term" value="F:transmembrane transporter activity"/>
    <property type="evidence" value="ECO:0007669"/>
    <property type="project" value="UniProtKB-UniRule"/>
</dbReference>
<organism evidence="9 10">
    <name type="scientific">Thalassobaculum litoreum DSM 18839</name>
    <dbReference type="NCBI Taxonomy" id="1123362"/>
    <lineage>
        <taxon>Bacteria</taxon>
        <taxon>Pseudomonadati</taxon>
        <taxon>Pseudomonadota</taxon>
        <taxon>Alphaproteobacteria</taxon>
        <taxon>Rhodospirillales</taxon>
        <taxon>Thalassobaculaceae</taxon>
        <taxon>Thalassobaculum</taxon>
    </lineage>
</organism>
<dbReference type="AlphaFoldDB" id="A0A8G2BII3"/>
<dbReference type="NCBIfam" id="TIGR00786">
    <property type="entry name" value="dctM"/>
    <property type="match status" value="1"/>
</dbReference>
<dbReference type="InterPro" id="IPR010656">
    <property type="entry name" value="DctM"/>
</dbReference>
<keyword evidence="4 7" id="KW-0812">Transmembrane</keyword>
<keyword evidence="6 7" id="KW-0472">Membrane</keyword>
<comment type="caution">
    <text evidence="9">The sequence shown here is derived from an EMBL/GenBank/DDBJ whole genome shotgun (WGS) entry which is preliminary data.</text>
</comment>